<dbReference type="InterPro" id="IPR029058">
    <property type="entry name" value="AB_hydrolase_fold"/>
</dbReference>
<dbReference type="GO" id="GO:0016787">
    <property type="term" value="F:hydrolase activity"/>
    <property type="evidence" value="ECO:0007669"/>
    <property type="project" value="UniProtKB-KW"/>
</dbReference>
<gene>
    <name evidence="1" type="ORF">H3N35_26365</name>
</gene>
<keyword evidence="2" id="KW-1185">Reference proteome</keyword>
<reference evidence="1 2" key="1">
    <citation type="journal article" date="2022" name="Mar. Drugs">
        <title>Bioassay-Guided Fractionation Leads to the Detection of Cholic Acid Generated by the Rare Thalassomonas sp.</title>
        <authorList>
            <person name="Pheiffer F."/>
            <person name="Schneider Y.K."/>
            <person name="Hansen E.H."/>
            <person name="Andersen J.H."/>
            <person name="Isaksson J."/>
            <person name="Busche T."/>
            <person name="R C."/>
            <person name="Kalinowski J."/>
            <person name="Zyl L.V."/>
            <person name="Trindade M."/>
        </authorList>
    </citation>
    <scope>NUCLEOTIDE SEQUENCE [LARGE SCALE GENOMIC DNA]</scope>
    <source>
        <strain evidence="1 2">A5K-61T</strain>
    </source>
</reference>
<dbReference type="Gene3D" id="3.40.50.1820">
    <property type="entry name" value="alpha/beta hydrolase"/>
    <property type="match status" value="1"/>
</dbReference>
<name>A0ABY7VEX4_9GAMM</name>
<dbReference type="RefSeq" id="WP_274051842.1">
    <property type="nucleotide sequence ID" value="NZ_CP059693.1"/>
</dbReference>
<organism evidence="1 2">
    <name type="scientific">Thalassomonas haliotis</name>
    <dbReference type="NCBI Taxonomy" id="485448"/>
    <lineage>
        <taxon>Bacteria</taxon>
        <taxon>Pseudomonadati</taxon>
        <taxon>Pseudomonadota</taxon>
        <taxon>Gammaproteobacteria</taxon>
        <taxon>Alteromonadales</taxon>
        <taxon>Colwelliaceae</taxon>
        <taxon>Thalassomonas</taxon>
    </lineage>
</organism>
<dbReference type="Proteomes" id="UP001215231">
    <property type="component" value="Chromosome"/>
</dbReference>
<dbReference type="EMBL" id="CP059693">
    <property type="protein sequence ID" value="WDE11679.1"/>
    <property type="molecule type" value="Genomic_DNA"/>
</dbReference>
<evidence type="ECO:0000313" key="2">
    <source>
        <dbReference type="Proteomes" id="UP001215231"/>
    </source>
</evidence>
<proteinExistence type="predicted"/>
<protein>
    <submittedName>
        <fullName evidence="1">Alpha/beta hydrolase</fullName>
    </submittedName>
</protein>
<sequence>MVTDKSKWVVCCIVLAHKPEARYILSSLLLLVVLLAMSPASQAKDNARLSQLSSAAANKKSSQTVSLQTQDKFTIHGNYFPGEEAASGALILHDCHRDSSSYAELGKTLAANGLHALTIDLRGFGRSISEEFSERKIHLRAKDIISYQGQLTALRAYWREDVLAAYLYLRKKIDRSQGVSVVASGCSSVQAVDLADKMRISAMVLITPIMDYADKERYKELMDIPSYFINSAQHLESFQTAKELFEWNGSRKSKSQIFKGNRVEQALLNANHYLVEDITLWLKMNQ</sequence>
<keyword evidence="1" id="KW-0378">Hydrolase</keyword>
<evidence type="ECO:0000313" key="1">
    <source>
        <dbReference type="EMBL" id="WDE11679.1"/>
    </source>
</evidence>
<accession>A0ABY7VEX4</accession>
<dbReference type="SUPFAM" id="SSF53474">
    <property type="entry name" value="alpha/beta-Hydrolases"/>
    <property type="match status" value="1"/>
</dbReference>